<proteinExistence type="predicted"/>
<feature type="transmembrane region" description="Helical" evidence="1">
    <location>
        <begin position="94"/>
        <end position="113"/>
    </location>
</feature>
<dbReference type="EMBL" id="JABXJJ020000001">
    <property type="protein sequence ID" value="MDI5967802.1"/>
    <property type="molecule type" value="Genomic_DNA"/>
</dbReference>
<reference evidence="2" key="1">
    <citation type="submission" date="2023-05" db="EMBL/GenBank/DDBJ databases">
        <title>Streptantibioticus silvisoli sp. nov., acidotolerant actinomycetes 1 from pine litter.</title>
        <authorList>
            <person name="Swiecimska M."/>
            <person name="Golinska P."/>
            <person name="Sangal V."/>
            <person name="Wachnowicz B."/>
            <person name="Goodfellow M."/>
        </authorList>
    </citation>
    <scope>NUCLEOTIDE SEQUENCE</scope>
    <source>
        <strain evidence="2">SL13</strain>
    </source>
</reference>
<keyword evidence="1" id="KW-0812">Transmembrane</keyword>
<feature type="transmembrane region" description="Helical" evidence="1">
    <location>
        <begin position="119"/>
        <end position="137"/>
    </location>
</feature>
<comment type="caution">
    <text evidence="2">The sequence shown here is derived from an EMBL/GenBank/DDBJ whole genome shotgun (WGS) entry which is preliminary data.</text>
</comment>
<protein>
    <submittedName>
        <fullName evidence="2">Uncharacterized protein</fullName>
    </submittedName>
</protein>
<name>A0AA90H004_9ACTN</name>
<dbReference type="AlphaFoldDB" id="A0AA90H004"/>
<evidence type="ECO:0000256" key="1">
    <source>
        <dbReference type="SAM" id="Phobius"/>
    </source>
</evidence>
<keyword evidence="1" id="KW-0472">Membrane</keyword>
<organism evidence="2">
    <name type="scientific">Streptantibioticus silvisoli</name>
    <dbReference type="NCBI Taxonomy" id="2705255"/>
    <lineage>
        <taxon>Bacteria</taxon>
        <taxon>Bacillati</taxon>
        <taxon>Actinomycetota</taxon>
        <taxon>Actinomycetes</taxon>
        <taxon>Kitasatosporales</taxon>
        <taxon>Streptomycetaceae</taxon>
        <taxon>Streptantibioticus</taxon>
    </lineage>
</organism>
<keyword evidence="1" id="KW-1133">Transmembrane helix</keyword>
<sequence>MNTRSPHPVVLSEESLNHPGGPAAFRSAKLLVGAYLAVSLLTMAAIVALRSDASLVNSAVWIRGSIVVVSALLLLVNAVRAAAGSPGAYRRLRVLSAVMVAAIVAVITLPGAFPLWMKIEQGVCGLLLICVAVIANGRQLRSAFATK</sequence>
<dbReference type="RefSeq" id="WP_271317838.1">
    <property type="nucleotide sequence ID" value="NZ_JABXJJ020000001.1"/>
</dbReference>
<feature type="transmembrane region" description="Helical" evidence="1">
    <location>
        <begin position="61"/>
        <end position="82"/>
    </location>
</feature>
<accession>A0AA90H004</accession>
<evidence type="ECO:0000313" key="2">
    <source>
        <dbReference type="EMBL" id="MDI5967802.1"/>
    </source>
</evidence>
<gene>
    <name evidence="2" type="ORF">POF50_000275</name>
</gene>
<feature type="transmembrane region" description="Helical" evidence="1">
    <location>
        <begin position="30"/>
        <end position="49"/>
    </location>
</feature>